<evidence type="ECO:0000313" key="1">
    <source>
        <dbReference type="EMBL" id="KAI0062048.1"/>
    </source>
</evidence>
<comment type="caution">
    <text evidence="1">The sequence shown here is derived from an EMBL/GenBank/DDBJ whole genome shotgun (WGS) entry which is preliminary data.</text>
</comment>
<reference evidence="1" key="1">
    <citation type="submission" date="2021-03" db="EMBL/GenBank/DDBJ databases">
        <authorList>
            <consortium name="DOE Joint Genome Institute"/>
            <person name="Ahrendt S."/>
            <person name="Looney B.P."/>
            <person name="Miyauchi S."/>
            <person name="Morin E."/>
            <person name="Drula E."/>
            <person name="Courty P.E."/>
            <person name="Chicoki N."/>
            <person name="Fauchery L."/>
            <person name="Kohler A."/>
            <person name="Kuo A."/>
            <person name="Labutti K."/>
            <person name="Pangilinan J."/>
            <person name="Lipzen A."/>
            <person name="Riley R."/>
            <person name="Andreopoulos W."/>
            <person name="He G."/>
            <person name="Johnson J."/>
            <person name="Barry K.W."/>
            <person name="Grigoriev I.V."/>
            <person name="Nagy L."/>
            <person name="Hibbett D."/>
            <person name="Henrissat B."/>
            <person name="Matheny P.B."/>
            <person name="Labbe J."/>
            <person name="Martin F."/>
        </authorList>
    </citation>
    <scope>NUCLEOTIDE SEQUENCE</scope>
    <source>
        <strain evidence="1">HHB10654</strain>
    </source>
</reference>
<keyword evidence="2" id="KW-1185">Reference proteome</keyword>
<sequence length="191" mass="22020">MPAMRTYYERNKDRLKLSQKNRNEVKRAAGRRKVSKHQRKNTENAARLAQEGSPRVYHTAIVYASRERDPERTPEMEEAEQELLDKLSDLEVAARQEGADSDWVGLYVEKLRPLLSDQLEIARAAMDEVCMDLARRGQFIHGHRRLVAIIHQDIELLGQGQDASRMASEDRATVMGGCRINKIVFRRLFGF</sequence>
<gene>
    <name evidence="1" type="ORF">BV25DRAFT_1916343</name>
</gene>
<proteinExistence type="predicted"/>
<protein>
    <submittedName>
        <fullName evidence="1">Uncharacterized protein</fullName>
    </submittedName>
</protein>
<dbReference type="Proteomes" id="UP000814140">
    <property type="component" value="Unassembled WGS sequence"/>
</dbReference>
<dbReference type="EMBL" id="MU277209">
    <property type="protein sequence ID" value="KAI0062048.1"/>
    <property type="molecule type" value="Genomic_DNA"/>
</dbReference>
<evidence type="ECO:0000313" key="2">
    <source>
        <dbReference type="Proteomes" id="UP000814140"/>
    </source>
</evidence>
<organism evidence="1 2">
    <name type="scientific">Artomyces pyxidatus</name>
    <dbReference type="NCBI Taxonomy" id="48021"/>
    <lineage>
        <taxon>Eukaryota</taxon>
        <taxon>Fungi</taxon>
        <taxon>Dikarya</taxon>
        <taxon>Basidiomycota</taxon>
        <taxon>Agaricomycotina</taxon>
        <taxon>Agaricomycetes</taxon>
        <taxon>Russulales</taxon>
        <taxon>Auriscalpiaceae</taxon>
        <taxon>Artomyces</taxon>
    </lineage>
</organism>
<accession>A0ACB8T1Q6</accession>
<reference evidence="1" key="2">
    <citation type="journal article" date="2022" name="New Phytol.">
        <title>Evolutionary transition to the ectomycorrhizal habit in the genomes of a hyperdiverse lineage of mushroom-forming fungi.</title>
        <authorList>
            <person name="Looney B."/>
            <person name="Miyauchi S."/>
            <person name="Morin E."/>
            <person name="Drula E."/>
            <person name="Courty P.E."/>
            <person name="Kohler A."/>
            <person name="Kuo A."/>
            <person name="LaButti K."/>
            <person name="Pangilinan J."/>
            <person name="Lipzen A."/>
            <person name="Riley R."/>
            <person name="Andreopoulos W."/>
            <person name="He G."/>
            <person name="Johnson J."/>
            <person name="Nolan M."/>
            <person name="Tritt A."/>
            <person name="Barry K.W."/>
            <person name="Grigoriev I.V."/>
            <person name="Nagy L.G."/>
            <person name="Hibbett D."/>
            <person name="Henrissat B."/>
            <person name="Matheny P.B."/>
            <person name="Labbe J."/>
            <person name="Martin F.M."/>
        </authorList>
    </citation>
    <scope>NUCLEOTIDE SEQUENCE</scope>
    <source>
        <strain evidence="1">HHB10654</strain>
    </source>
</reference>
<name>A0ACB8T1Q6_9AGAM</name>